<comment type="caution">
    <text evidence="3">The sequence shown here is derived from an EMBL/GenBank/DDBJ whole genome shotgun (WGS) entry which is preliminary data.</text>
</comment>
<dbReference type="EMBL" id="DVHN01000048">
    <property type="protein sequence ID" value="HIR88145.1"/>
    <property type="molecule type" value="Genomic_DNA"/>
</dbReference>
<feature type="transmembrane region" description="Helical" evidence="1">
    <location>
        <begin position="12"/>
        <end position="28"/>
    </location>
</feature>
<dbReference type="InterPro" id="IPR012338">
    <property type="entry name" value="Beta-lactam/transpept-like"/>
</dbReference>
<reference evidence="3" key="1">
    <citation type="submission" date="2020-10" db="EMBL/GenBank/DDBJ databases">
        <authorList>
            <person name="Gilroy R."/>
        </authorList>
    </citation>
    <scope>NUCLEOTIDE SEQUENCE</scope>
    <source>
        <strain evidence="3">ChiW13-3771</strain>
    </source>
</reference>
<dbReference type="Gene3D" id="3.40.710.10">
    <property type="entry name" value="DD-peptidase/beta-lactamase superfamily"/>
    <property type="match status" value="1"/>
</dbReference>
<dbReference type="GO" id="GO:0071555">
    <property type="term" value="P:cell wall organization"/>
    <property type="evidence" value="ECO:0007669"/>
    <property type="project" value="TreeGrafter"/>
</dbReference>
<protein>
    <recommendedName>
        <fullName evidence="2">Penicillin-binding protein transpeptidase domain-containing protein</fullName>
    </recommendedName>
</protein>
<keyword evidence="1" id="KW-0472">Membrane</keyword>
<dbReference type="Proteomes" id="UP000824201">
    <property type="component" value="Unassembled WGS sequence"/>
</dbReference>
<gene>
    <name evidence="3" type="ORF">IAC96_04265</name>
</gene>
<evidence type="ECO:0000256" key="1">
    <source>
        <dbReference type="SAM" id="Phobius"/>
    </source>
</evidence>
<dbReference type="GO" id="GO:0005886">
    <property type="term" value="C:plasma membrane"/>
    <property type="evidence" value="ECO:0007669"/>
    <property type="project" value="TreeGrafter"/>
</dbReference>
<dbReference type="AlphaFoldDB" id="A0A9D1EDD8"/>
<dbReference type="PANTHER" id="PTHR30627">
    <property type="entry name" value="PEPTIDOGLYCAN D,D-TRANSPEPTIDASE"/>
    <property type="match status" value="1"/>
</dbReference>
<keyword evidence="1" id="KW-0812">Transmembrane</keyword>
<keyword evidence="1" id="KW-1133">Transmembrane helix</keyword>
<evidence type="ECO:0000259" key="2">
    <source>
        <dbReference type="Pfam" id="PF00905"/>
    </source>
</evidence>
<proteinExistence type="predicted"/>
<dbReference type="GO" id="GO:0008658">
    <property type="term" value="F:penicillin binding"/>
    <property type="evidence" value="ECO:0007669"/>
    <property type="project" value="InterPro"/>
</dbReference>
<feature type="domain" description="Penicillin-binding protein transpeptidase" evidence="2">
    <location>
        <begin position="159"/>
        <end position="469"/>
    </location>
</feature>
<dbReference type="InterPro" id="IPR050515">
    <property type="entry name" value="Beta-lactam/transpept"/>
</dbReference>
<dbReference type="SUPFAM" id="SSF56601">
    <property type="entry name" value="beta-lactamase/transpeptidase-like"/>
    <property type="match status" value="1"/>
</dbReference>
<evidence type="ECO:0000313" key="3">
    <source>
        <dbReference type="EMBL" id="HIR88145.1"/>
    </source>
</evidence>
<dbReference type="Pfam" id="PF00905">
    <property type="entry name" value="Transpeptidase"/>
    <property type="match status" value="1"/>
</dbReference>
<accession>A0A9D1EDD8</accession>
<dbReference type="InterPro" id="IPR001460">
    <property type="entry name" value="PCN-bd_Tpept"/>
</dbReference>
<organism evidence="3 4">
    <name type="scientific">Candidatus Fimimorpha faecalis</name>
    <dbReference type="NCBI Taxonomy" id="2840824"/>
    <lineage>
        <taxon>Bacteria</taxon>
        <taxon>Bacillati</taxon>
        <taxon>Bacillota</taxon>
        <taxon>Clostridia</taxon>
        <taxon>Eubacteriales</taxon>
        <taxon>Candidatus Fimimorpha</taxon>
    </lineage>
</organism>
<name>A0A9D1EDD8_9FIRM</name>
<reference evidence="3" key="2">
    <citation type="journal article" date="2021" name="PeerJ">
        <title>Extensive microbial diversity within the chicken gut microbiome revealed by metagenomics and culture.</title>
        <authorList>
            <person name="Gilroy R."/>
            <person name="Ravi A."/>
            <person name="Getino M."/>
            <person name="Pursley I."/>
            <person name="Horton D.L."/>
            <person name="Alikhan N.F."/>
            <person name="Baker D."/>
            <person name="Gharbi K."/>
            <person name="Hall N."/>
            <person name="Watson M."/>
            <person name="Adriaenssens E.M."/>
            <person name="Foster-Nyarko E."/>
            <person name="Jarju S."/>
            <person name="Secka A."/>
            <person name="Antonio M."/>
            <person name="Oren A."/>
            <person name="Chaudhuri R.R."/>
            <person name="La Ragione R."/>
            <person name="Hildebrand F."/>
            <person name="Pallen M.J."/>
        </authorList>
    </citation>
    <scope>NUCLEOTIDE SEQUENCE</scope>
    <source>
        <strain evidence="3">ChiW13-3771</strain>
    </source>
</reference>
<evidence type="ECO:0000313" key="4">
    <source>
        <dbReference type="Proteomes" id="UP000824201"/>
    </source>
</evidence>
<sequence>MKWKKNHRRGYSCILLAIIMIGGITLFFERAGSSFGRTVSTSLLFKLADSYQAGTIYDRNKTVIGRGVEVGKMEWGLEADAMDACSNLIGTPIQTTFASSYTVLGMAAPNLYGYYQNRFTNWKDWLFPRKRIGDDVTLTIDCAMQEEIYKTIKNFSNACVTVINYKTGEILAMVSVPTFDIRDEEALQLDENGVIDASYNNSAYINKNLHATYMPGSTIKPILLAIALDAHPELKDFVYICEEGNHTFGNMTIDCFDGEFHRKMNLNDGIRLSCNGFAIAMSLEMSEEELEEGLKRWELDAAKQYENRFACDSSSFYGKGEHSQVNRILGSIGQGNCRVNIYELSSMYGAIFFNGIRKDPVLIQTENNTNSKETIVCTEETAKKLQKALISVVEEGTGASYCMKEEGITIGGKTGTADVNLETGERTVWAVAGILEEDMPYVVTVCLADQGKEASGGTTAGPVMKEVLKKIVYKR</sequence>